<reference evidence="1 2" key="1">
    <citation type="submission" date="2020-06" db="EMBL/GenBank/DDBJ databases">
        <authorList>
            <person name="Li R."/>
            <person name="Bekaert M."/>
        </authorList>
    </citation>
    <scope>NUCLEOTIDE SEQUENCE [LARGE SCALE GENOMIC DNA]</scope>
    <source>
        <strain evidence="2">wild</strain>
    </source>
</reference>
<dbReference type="EMBL" id="CACVKT020002027">
    <property type="protein sequence ID" value="CAC5374589.1"/>
    <property type="molecule type" value="Genomic_DNA"/>
</dbReference>
<gene>
    <name evidence="1" type="ORF">MCOR_11915</name>
</gene>
<dbReference type="PROSITE" id="PS51257">
    <property type="entry name" value="PROKAR_LIPOPROTEIN"/>
    <property type="match status" value="1"/>
</dbReference>
<name>A0A6J8AVD6_MYTCO</name>
<organism evidence="1 2">
    <name type="scientific">Mytilus coruscus</name>
    <name type="common">Sea mussel</name>
    <dbReference type="NCBI Taxonomy" id="42192"/>
    <lineage>
        <taxon>Eukaryota</taxon>
        <taxon>Metazoa</taxon>
        <taxon>Spiralia</taxon>
        <taxon>Lophotrochozoa</taxon>
        <taxon>Mollusca</taxon>
        <taxon>Bivalvia</taxon>
        <taxon>Autobranchia</taxon>
        <taxon>Pteriomorphia</taxon>
        <taxon>Mytilida</taxon>
        <taxon>Mytiloidea</taxon>
        <taxon>Mytilidae</taxon>
        <taxon>Mytilinae</taxon>
        <taxon>Mytilus</taxon>
    </lineage>
</organism>
<evidence type="ECO:0000313" key="2">
    <source>
        <dbReference type="Proteomes" id="UP000507470"/>
    </source>
</evidence>
<dbReference type="Proteomes" id="UP000507470">
    <property type="component" value="Unassembled WGS sequence"/>
</dbReference>
<keyword evidence="2" id="KW-1185">Reference proteome</keyword>
<sequence>MKNAIIIPGYRTDHSAILFTFSACLEKQGKCSWTFNSQLLRDADHIQRIKSCFNDTTLKYYLSGDMEDLLSVELSCNDQTFFELLKMKIRSLSIHYSINKSKEEKYVTLKLENDIVNLESIMNHSLNDEVQKSLFEKKNLNWKIVDKRKFKACCLDPVLTGLRMVKSVQIIFVY</sequence>
<dbReference type="OrthoDB" id="6073759at2759"/>
<evidence type="ECO:0000313" key="1">
    <source>
        <dbReference type="EMBL" id="CAC5374589.1"/>
    </source>
</evidence>
<proteinExistence type="predicted"/>
<protein>
    <submittedName>
        <fullName evidence="1">Uncharacterized protein</fullName>
    </submittedName>
</protein>
<dbReference type="AlphaFoldDB" id="A0A6J8AVD6"/>
<accession>A0A6J8AVD6</accession>